<evidence type="ECO:0000256" key="1">
    <source>
        <dbReference type="SAM" id="MobiDB-lite"/>
    </source>
</evidence>
<evidence type="ECO:0000313" key="4">
    <source>
        <dbReference type="Proteomes" id="UP000467841"/>
    </source>
</evidence>
<dbReference type="EMBL" id="CACVBM020000110">
    <property type="protein sequence ID" value="CAA7014404.1"/>
    <property type="molecule type" value="Genomic_DNA"/>
</dbReference>
<dbReference type="OrthoDB" id="1707487at2759"/>
<protein>
    <submittedName>
        <fullName evidence="3">Uncharacterized protein</fullName>
    </submittedName>
</protein>
<accession>A0A6D2KWJ7</accession>
<dbReference type="PANTHER" id="PTHR31286:SF163">
    <property type="entry name" value="ZINC KNUCKLE CX2CX4HX4C DOMAIN-CONTAINING PROTEIN"/>
    <property type="match status" value="1"/>
</dbReference>
<feature type="region of interest" description="Disordered" evidence="1">
    <location>
        <begin position="120"/>
        <end position="209"/>
    </location>
</feature>
<gene>
    <name evidence="2" type="ORF">MERR_LOCUS1638</name>
    <name evidence="3" type="ORF">MERR_LOCUS44895</name>
</gene>
<dbReference type="InterPro" id="IPR040256">
    <property type="entry name" value="At4g02000-like"/>
</dbReference>
<reference evidence="3 4" key="1">
    <citation type="submission" date="2020-01" db="EMBL/GenBank/DDBJ databases">
        <authorList>
            <person name="Mishra B."/>
        </authorList>
    </citation>
    <scope>NUCLEOTIDE SEQUENCE [LARGE SCALE GENOMIC DNA]</scope>
</reference>
<feature type="compositionally biased region" description="Polar residues" evidence="1">
    <location>
        <begin position="264"/>
        <end position="274"/>
    </location>
</feature>
<dbReference type="PANTHER" id="PTHR31286">
    <property type="entry name" value="GLYCINE-RICH CELL WALL STRUCTURAL PROTEIN 1.8-LIKE"/>
    <property type="match status" value="1"/>
</dbReference>
<dbReference type="Proteomes" id="UP000467841">
    <property type="component" value="Unassembled WGS sequence"/>
</dbReference>
<evidence type="ECO:0000313" key="3">
    <source>
        <dbReference type="EMBL" id="CAA7057659.1"/>
    </source>
</evidence>
<keyword evidence="4" id="KW-1185">Reference proteome</keyword>
<name>A0A6D2KWJ7_9BRAS</name>
<feature type="compositionally biased region" description="Basic and acidic residues" evidence="1">
    <location>
        <begin position="147"/>
        <end position="171"/>
    </location>
</feature>
<dbReference type="EMBL" id="CACVBM020001699">
    <property type="protein sequence ID" value="CAA7057659.1"/>
    <property type="molecule type" value="Genomic_DNA"/>
</dbReference>
<feature type="compositionally biased region" description="Basic residues" evidence="1">
    <location>
        <begin position="392"/>
        <end position="406"/>
    </location>
</feature>
<evidence type="ECO:0000313" key="2">
    <source>
        <dbReference type="EMBL" id="CAA7014404.1"/>
    </source>
</evidence>
<dbReference type="AlphaFoldDB" id="A0A6D2KWJ7"/>
<proteinExistence type="predicted"/>
<sequence length="424" mass="48356">MLLILQWEPTVSRSFPSLIPFTIKVQGVPVHLWSEAMLRSIGEDLGSFESWEITKAHAKMRVHINGLLPLLKTYTLEFANGDEVIANLVYEKLEKHCSYCSMLDHEIEECPEITKGKEAAVQLPPPPQPRRLEGSIYNVQSSGSKRKRDEVIYPSGRREDYNTGDQRDRTRNVNLGSQRGFYSRESRGRYSQSSRSRHSDNQVESRGNFGRIRPAFHGLEQRWVETGRRISTSILAESASRERSLGLSPENIRRSRSGGDRILHQSQGRSPVESSHSRRSTRIEEVRAPRTELPTEALREARGEVREVMAQYSNCADPTESAARKERMRLAEERGEVEQTAEQMVRHSIRAQTQIQEEEYLEPLMHERIPATQRLGPVLTEIPIMEEPPRVPAKKRLGRPPNKKKTLALAPPEKVSSSKSRKVA</sequence>
<feature type="compositionally biased region" description="Basic and acidic residues" evidence="1">
    <location>
        <begin position="251"/>
        <end position="263"/>
    </location>
</feature>
<organism evidence="3 4">
    <name type="scientific">Microthlaspi erraticum</name>
    <dbReference type="NCBI Taxonomy" id="1685480"/>
    <lineage>
        <taxon>Eukaryota</taxon>
        <taxon>Viridiplantae</taxon>
        <taxon>Streptophyta</taxon>
        <taxon>Embryophyta</taxon>
        <taxon>Tracheophyta</taxon>
        <taxon>Spermatophyta</taxon>
        <taxon>Magnoliopsida</taxon>
        <taxon>eudicotyledons</taxon>
        <taxon>Gunneridae</taxon>
        <taxon>Pentapetalae</taxon>
        <taxon>rosids</taxon>
        <taxon>malvids</taxon>
        <taxon>Brassicales</taxon>
        <taxon>Brassicaceae</taxon>
        <taxon>Coluteocarpeae</taxon>
        <taxon>Microthlaspi</taxon>
    </lineage>
</organism>
<feature type="region of interest" description="Disordered" evidence="1">
    <location>
        <begin position="237"/>
        <end position="288"/>
    </location>
</feature>
<feature type="region of interest" description="Disordered" evidence="1">
    <location>
        <begin position="383"/>
        <end position="424"/>
    </location>
</feature>